<keyword evidence="4 6" id="KW-0067">ATP-binding</keyword>
<dbReference type="InterPro" id="IPR027417">
    <property type="entry name" value="P-loop_NTPase"/>
</dbReference>
<dbReference type="EMBL" id="AP018449">
    <property type="protein sequence ID" value="BBB92168.1"/>
    <property type="molecule type" value="Genomic_DNA"/>
</dbReference>
<dbReference type="GO" id="GO:0016887">
    <property type="term" value="F:ATP hydrolysis activity"/>
    <property type="evidence" value="ECO:0007669"/>
    <property type="project" value="InterPro"/>
</dbReference>
<sequence>MGYTEDFPEPCCGVRLAGLTKVYEQHKVVDDLSLTVTAGEVFGLLGPNGAGKTTVMKVIAGLVRPTNGLVLIFGFDTVFRSAAVKQLVGFVPQDNNLERELTVEEVLFIYGRLFAVPNLKQRVEKTLQEFSLAEIRHQKVGLLSGGTARRTLIARALLPQPRLLLLDEPTVGLDPDVRQEIWNIVRRLAGEGKTVVLTTHYMEEAEKLCHRVAMLRTGRLALLDTPEGIKERLGVTDSAAAALETVFIQLARKGGN</sequence>
<accession>A0A348AM70</accession>
<name>A0A348AM70_9FIRM</name>
<comment type="similarity">
    <text evidence="1">Belongs to the ABC transporter superfamily.</text>
</comment>
<keyword evidence="7" id="KW-1185">Reference proteome</keyword>
<organism evidence="6 7">
    <name type="scientific">Methylomusa anaerophila</name>
    <dbReference type="NCBI Taxonomy" id="1930071"/>
    <lineage>
        <taxon>Bacteria</taxon>
        <taxon>Bacillati</taxon>
        <taxon>Bacillota</taxon>
        <taxon>Negativicutes</taxon>
        <taxon>Selenomonadales</taxon>
        <taxon>Sporomusaceae</taxon>
        <taxon>Methylomusa</taxon>
    </lineage>
</organism>
<dbReference type="Gene3D" id="3.40.50.300">
    <property type="entry name" value="P-loop containing nucleotide triphosphate hydrolases"/>
    <property type="match status" value="1"/>
</dbReference>
<evidence type="ECO:0000256" key="3">
    <source>
        <dbReference type="ARBA" id="ARBA00022741"/>
    </source>
</evidence>
<dbReference type="PANTHER" id="PTHR42711:SF5">
    <property type="entry name" value="ABC TRANSPORTER ATP-BINDING PROTEIN NATA"/>
    <property type="match status" value="1"/>
</dbReference>
<reference evidence="6 7" key="1">
    <citation type="journal article" date="2018" name="Int. J. Syst. Evol. Microbiol.">
        <title>Methylomusa anaerophila gen. nov., sp. nov., an anaerobic methanol-utilizing bacterium isolated from a microbial fuel cell.</title>
        <authorList>
            <person name="Amano N."/>
            <person name="Yamamuro A."/>
            <person name="Miyahara M."/>
            <person name="Kouzuma A."/>
            <person name="Abe T."/>
            <person name="Watanabe K."/>
        </authorList>
    </citation>
    <scope>NUCLEOTIDE SEQUENCE [LARGE SCALE GENOMIC DNA]</scope>
    <source>
        <strain evidence="6 7">MMFC1</strain>
    </source>
</reference>
<feature type="domain" description="ABC transporter" evidence="5">
    <location>
        <begin position="14"/>
        <end position="242"/>
    </location>
</feature>
<evidence type="ECO:0000256" key="4">
    <source>
        <dbReference type="ARBA" id="ARBA00022840"/>
    </source>
</evidence>
<dbReference type="SUPFAM" id="SSF52540">
    <property type="entry name" value="P-loop containing nucleoside triphosphate hydrolases"/>
    <property type="match status" value="1"/>
</dbReference>
<dbReference type="AlphaFoldDB" id="A0A348AM70"/>
<dbReference type="InterPro" id="IPR003439">
    <property type="entry name" value="ABC_transporter-like_ATP-bd"/>
</dbReference>
<dbReference type="SMART" id="SM00382">
    <property type="entry name" value="AAA"/>
    <property type="match status" value="1"/>
</dbReference>
<dbReference type="Pfam" id="PF00005">
    <property type="entry name" value="ABC_tran"/>
    <property type="match status" value="1"/>
</dbReference>
<dbReference type="PANTHER" id="PTHR42711">
    <property type="entry name" value="ABC TRANSPORTER ATP-BINDING PROTEIN"/>
    <property type="match status" value="1"/>
</dbReference>
<dbReference type="RefSeq" id="WP_126309101.1">
    <property type="nucleotide sequence ID" value="NZ_AP018449.1"/>
</dbReference>
<dbReference type="OrthoDB" id="9804819at2"/>
<protein>
    <submittedName>
        <fullName evidence="6">Daunorubicin/doxorubicin resistance ATP-binding protein DrrA</fullName>
        <ecNumber evidence="6">3.6.3.-</ecNumber>
    </submittedName>
</protein>
<evidence type="ECO:0000313" key="6">
    <source>
        <dbReference type="EMBL" id="BBB92168.1"/>
    </source>
</evidence>
<dbReference type="PROSITE" id="PS50893">
    <property type="entry name" value="ABC_TRANSPORTER_2"/>
    <property type="match status" value="1"/>
</dbReference>
<dbReference type="GO" id="GO:0005524">
    <property type="term" value="F:ATP binding"/>
    <property type="evidence" value="ECO:0007669"/>
    <property type="project" value="UniProtKB-KW"/>
</dbReference>
<proteinExistence type="inferred from homology"/>
<gene>
    <name evidence="6" type="primary">drrA_6</name>
    <name evidence="6" type="ORF">MAMMFC1_02853</name>
</gene>
<dbReference type="KEGG" id="mana:MAMMFC1_02853"/>
<evidence type="ECO:0000256" key="1">
    <source>
        <dbReference type="ARBA" id="ARBA00005417"/>
    </source>
</evidence>
<dbReference type="InterPro" id="IPR050763">
    <property type="entry name" value="ABC_transporter_ATP-binding"/>
</dbReference>
<dbReference type="InterPro" id="IPR003593">
    <property type="entry name" value="AAA+_ATPase"/>
</dbReference>
<keyword evidence="2" id="KW-0813">Transport</keyword>
<dbReference type="EC" id="3.6.3.-" evidence="6"/>
<keyword evidence="3" id="KW-0547">Nucleotide-binding</keyword>
<evidence type="ECO:0000313" key="7">
    <source>
        <dbReference type="Proteomes" id="UP000276437"/>
    </source>
</evidence>
<keyword evidence="6" id="KW-0378">Hydrolase</keyword>
<dbReference type="Proteomes" id="UP000276437">
    <property type="component" value="Chromosome"/>
</dbReference>
<evidence type="ECO:0000256" key="2">
    <source>
        <dbReference type="ARBA" id="ARBA00022448"/>
    </source>
</evidence>
<evidence type="ECO:0000259" key="5">
    <source>
        <dbReference type="PROSITE" id="PS50893"/>
    </source>
</evidence>